<dbReference type="RefSeq" id="WP_257031735.1">
    <property type="nucleotide sequence ID" value="NZ_JACCAU010000001.1"/>
</dbReference>
<dbReference type="Proteomes" id="UP000572540">
    <property type="component" value="Unassembled WGS sequence"/>
</dbReference>
<comment type="caution">
    <text evidence="2">The sequence shown here is derived from an EMBL/GenBank/DDBJ whole genome shotgun (WGS) entry which is preliminary data.</text>
</comment>
<evidence type="ECO:0000313" key="3">
    <source>
        <dbReference type="Proteomes" id="UP000572540"/>
    </source>
</evidence>
<dbReference type="AlphaFoldDB" id="A0A7Y9W8F6"/>
<keyword evidence="1" id="KW-1133">Transmembrane helix</keyword>
<keyword evidence="1" id="KW-0472">Membrane</keyword>
<feature type="transmembrane region" description="Helical" evidence="1">
    <location>
        <begin position="45"/>
        <end position="60"/>
    </location>
</feature>
<feature type="transmembrane region" description="Helical" evidence="1">
    <location>
        <begin position="133"/>
        <end position="154"/>
    </location>
</feature>
<proteinExistence type="predicted"/>
<reference evidence="2 3" key="1">
    <citation type="submission" date="2020-07" db="EMBL/GenBank/DDBJ databases">
        <title>Exploring microbial biodiversity for novel pathways involved in the catabolism of aromatic compounds derived from lignin.</title>
        <authorList>
            <person name="Elkins J."/>
        </authorList>
    </citation>
    <scope>NUCLEOTIDE SEQUENCE [LARGE SCALE GENOMIC DNA]</scope>
    <source>
        <strain evidence="2 3">H2C3B</strain>
    </source>
</reference>
<feature type="transmembrane region" description="Helical" evidence="1">
    <location>
        <begin position="160"/>
        <end position="181"/>
    </location>
</feature>
<evidence type="ECO:0008006" key="4">
    <source>
        <dbReference type="Google" id="ProtNLM"/>
    </source>
</evidence>
<feature type="transmembrane region" description="Helical" evidence="1">
    <location>
        <begin position="106"/>
        <end position="126"/>
    </location>
</feature>
<dbReference type="EMBL" id="JACCAU010000001">
    <property type="protein sequence ID" value="NYH15962.1"/>
    <property type="molecule type" value="Genomic_DNA"/>
</dbReference>
<feature type="transmembrane region" description="Helical" evidence="1">
    <location>
        <begin position="72"/>
        <end position="94"/>
    </location>
</feature>
<feature type="transmembrane region" description="Helical" evidence="1">
    <location>
        <begin position="21"/>
        <end position="39"/>
    </location>
</feature>
<protein>
    <recommendedName>
        <fullName evidence="4">DUF2878 domain-containing protein</fullName>
    </recommendedName>
</protein>
<organism evidence="2 3">
    <name type="scientific">Paraburkholderia bryophila</name>
    <dbReference type="NCBI Taxonomy" id="420952"/>
    <lineage>
        <taxon>Bacteria</taxon>
        <taxon>Pseudomonadati</taxon>
        <taxon>Pseudomonadota</taxon>
        <taxon>Betaproteobacteria</taxon>
        <taxon>Burkholderiales</taxon>
        <taxon>Burkholderiaceae</taxon>
        <taxon>Paraburkholderia</taxon>
    </lineage>
</organism>
<evidence type="ECO:0000256" key="1">
    <source>
        <dbReference type="SAM" id="Phobius"/>
    </source>
</evidence>
<accession>A0A7Y9W8F6</accession>
<gene>
    <name evidence="2" type="ORF">GGD41_003190</name>
</gene>
<keyword evidence="1" id="KW-0812">Transmembrane</keyword>
<dbReference type="InterPro" id="IPR021306">
    <property type="entry name" value="DUF2878"/>
</dbReference>
<name>A0A7Y9W8F6_9BURK</name>
<evidence type="ECO:0000313" key="2">
    <source>
        <dbReference type="EMBL" id="NYH15962.1"/>
    </source>
</evidence>
<dbReference type="Pfam" id="PF11086">
    <property type="entry name" value="DUF2878"/>
    <property type="match status" value="1"/>
</dbReference>
<sequence>MQSMKHSLTGLFARRSSGTTARLYFVVCQAGWFVCVLSAARGAGWLGMLFAGCAVVWHLTRVPEPRREARLLAATVCVGMIWESVLVYAGLLVYPSGTVIDGCAPYWMSALWALFAIQFNVVFAWLRARPVLAAVLGALAGPLSFRAGAASGAVHFNRPLAAWIALALGWAVLLPALLQLAQRWDGVHREAQAKTKTHPLHSS</sequence>